<evidence type="ECO:0000313" key="2">
    <source>
        <dbReference type="EMBL" id="GCC45446.1"/>
    </source>
</evidence>
<dbReference type="EMBL" id="BEZZ01151083">
    <property type="protein sequence ID" value="GCC45446.1"/>
    <property type="molecule type" value="Genomic_DNA"/>
</dbReference>
<evidence type="ECO:0000256" key="1">
    <source>
        <dbReference type="SAM" id="MobiDB-lite"/>
    </source>
</evidence>
<sequence>MSNLPLSLTLDGQGCRDTVRSDPVRHGAGEDSSVCLACGVDTERPAGVQEIPVIMQNRLHPFFGPGASKTPNPPQEKKPQVNSNVRTATHNSLSRHAPPRIGLPELGEKRTHGTEVRAFTQGPREERFGKRTCRSG</sequence>
<proteinExistence type="predicted"/>
<comment type="caution">
    <text evidence="2">The sequence shown here is derived from an EMBL/GenBank/DDBJ whole genome shotgun (WGS) entry which is preliminary data.</text>
</comment>
<dbReference type="AlphaFoldDB" id="A0A401TS32"/>
<organism evidence="2 3">
    <name type="scientific">Chiloscyllium punctatum</name>
    <name type="common">Brownbanded bambooshark</name>
    <name type="synonym">Hemiscyllium punctatum</name>
    <dbReference type="NCBI Taxonomy" id="137246"/>
    <lineage>
        <taxon>Eukaryota</taxon>
        <taxon>Metazoa</taxon>
        <taxon>Chordata</taxon>
        <taxon>Craniata</taxon>
        <taxon>Vertebrata</taxon>
        <taxon>Chondrichthyes</taxon>
        <taxon>Elasmobranchii</taxon>
        <taxon>Galeomorphii</taxon>
        <taxon>Galeoidea</taxon>
        <taxon>Orectolobiformes</taxon>
        <taxon>Hemiscylliidae</taxon>
        <taxon>Chiloscyllium</taxon>
    </lineage>
</organism>
<keyword evidence="3" id="KW-1185">Reference proteome</keyword>
<evidence type="ECO:0000313" key="3">
    <source>
        <dbReference type="Proteomes" id="UP000287033"/>
    </source>
</evidence>
<reference evidence="2 3" key="1">
    <citation type="journal article" date="2018" name="Nat. Ecol. Evol.">
        <title>Shark genomes provide insights into elasmobranch evolution and the origin of vertebrates.</title>
        <authorList>
            <person name="Hara Y"/>
            <person name="Yamaguchi K"/>
            <person name="Onimaru K"/>
            <person name="Kadota M"/>
            <person name="Koyanagi M"/>
            <person name="Keeley SD"/>
            <person name="Tatsumi K"/>
            <person name="Tanaka K"/>
            <person name="Motone F"/>
            <person name="Kageyama Y"/>
            <person name="Nozu R"/>
            <person name="Adachi N"/>
            <person name="Nishimura O"/>
            <person name="Nakagawa R"/>
            <person name="Tanegashima C"/>
            <person name="Kiyatake I"/>
            <person name="Matsumoto R"/>
            <person name="Murakumo K"/>
            <person name="Nishida K"/>
            <person name="Terakita A"/>
            <person name="Kuratani S"/>
            <person name="Sato K"/>
            <person name="Hyodo S Kuraku.S."/>
        </authorList>
    </citation>
    <scope>NUCLEOTIDE SEQUENCE [LARGE SCALE GENOMIC DNA]</scope>
</reference>
<feature type="region of interest" description="Disordered" evidence="1">
    <location>
        <begin position="60"/>
        <end position="136"/>
    </location>
</feature>
<feature type="compositionally biased region" description="Basic and acidic residues" evidence="1">
    <location>
        <begin position="106"/>
        <end position="115"/>
    </location>
</feature>
<name>A0A401TS32_CHIPU</name>
<gene>
    <name evidence="2" type="ORF">chiPu_0029212</name>
</gene>
<protein>
    <submittedName>
        <fullName evidence="2">Uncharacterized protein</fullName>
    </submittedName>
</protein>
<feature type="compositionally biased region" description="Polar residues" evidence="1">
    <location>
        <begin position="80"/>
        <end position="94"/>
    </location>
</feature>
<accession>A0A401TS32</accession>
<dbReference type="Proteomes" id="UP000287033">
    <property type="component" value="Unassembled WGS sequence"/>
</dbReference>